<proteinExistence type="predicted"/>
<evidence type="ECO:0000313" key="1">
    <source>
        <dbReference type="EMBL" id="EMO59863.1"/>
    </source>
</evidence>
<gene>
    <name evidence="1" type="ORF">LEP1GSC161_4161</name>
</gene>
<name>M6WDK4_9LEPT</name>
<sequence>MTTSKSLKIRSFDEGEIEQFKNVFINENRGKPIVLLRFQDIKSLSFIDFLQIVPIKISELYPGAESHYSYYCYGDKRIC</sequence>
<evidence type="ECO:0000313" key="2">
    <source>
        <dbReference type="Proteomes" id="UP000012149"/>
    </source>
</evidence>
<accession>M6WDK4</accession>
<organism evidence="1 2">
    <name type="scientific">Leptospira santarosai str. CBC1416</name>
    <dbReference type="NCBI Taxonomy" id="1193059"/>
    <lineage>
        <taxon>Bacteria</taxon>
        <taxon>Pseudomonadati</taxon>
        <taxon>Spirochaetota</taxon>
        <taxon>Spirochaetia</taxon>
        <taxon>Leptospirales</taxon>
        <taxon>Leptospiraceae</taxon>
        <taxon>Leptospira</taxon>
    </lineage>
</organism>
<protein>
    <submittedName>
        <fullName evidence="1">Uncharacterized protein</fullName>
    </submittedName>
</protein>
<dbReference type="EMBL" id="AKWE02000014">
    <property type="protein sequence ID" value="EMO59863.1"/>
    <property type="molecule type" value="Genomic_DNA"/>
</dbReference>
<dbReference type="Proteomes" id="UP000012149">
    <property type="component" value="Unassembled WGS sequence"/>
</dbReference>
<dbReference type="AlphaFoldDB" id="M6WDK4"/>
<comment type="caution">
    <text evidence="1">The sequence shown here is derived from an EMBL/GenBank/DDBJ whole genome shotgun (WGS) entry which is preliminary data.</text>
</comment>
<reference evidence="1 2" key="1">
    <citation type="submission" date="2013-01" db="EMBL/GenBank/DDBJ databases">
        <authorList>
            <person name="Harkins D.M."/>
            <person name="Durkin A.S."/>
            <person name="Brinkac L.M."/>
            <person name="Haft D.H."/>
            <person name="Selengut J.D."/>
            <person name="Sanka R."/>
            <person name="DePew J."/>
            <person name="Purushe J."/>
            <person name="Matthias M.A."/>
            <person name="Vinetz J.M."/>
            <person name="Sutton G.G."/>
            <person name="Nierman W.C."/>
            <person name="Fouts D.E."/>
        </authorList>
    </citation>
    <scope>NUCLEOTIDE SEQUENCE [LARGE SCALE GENOMIC DNA]</scope>
    <source>
        <strain evidence="1 2">CBC1416</strain>
    </source>
</reference>